<dbReference type="RefSeq" id="WP_380079234.1">
    <property type="nucleotide sequence ID" value="NZ_JBHRZF010000165.1"/>
</dbReference>
<proteinExistence type="predicted"/>
<evidence type="ECO:0000313" key="7">
    <source>
        <dbReference type="Proteomes" id="UP001595748"/>
    </source>
</evidence>
<protein>
    <submittedName>
        <fullName evidence="6">Tyrosine-type recombinase/integrase</fullName>
    </submittedName>
</protein>
<dbReference type="InterPro" id="IPR010998">
    <property type="entry name" value="Integrase_recombinase_N"/>
</dbReference>
<organism evidence="6 7">
    <name type="scientific">Deinococcus antarcticus</name>
    <dbReference type="NCBI Taxonomy" id="1298767"/>
    <lineage>
        <taxon>Bacteria</taxon>
        <taxon>Thermotogati</taxon>
        <taxon>Deinococcota</taxon>
        <taxon>Deinococci</taxon>
        <taxon>Deinococcales</taxon>
        <taxon>Deinococcaceae</taxon>
        <taxon>Deinococcus</taxon>
    </lineage>
</organism>
<dbReference type="PANTHER" id="PTHR30349">
    <property type="entry name" value="PHAGE INTEGRASE-RELATED"/>
    <property type="match status" value="1"/>
</dbReference>
<dbReference type="EMBL" id="JBHRZF010000165">
    <property type="protein sequence ID" value="MFC3861891.1"/>
    <property type="molecule type" value="Genomic_DNA"/>
</dbReference>
<evidence type="ECO:0000256" key="3">
    <source>
        <dbReference type="PROSITE-ProRule" id="PRU01248"/>
    </source>
</evidence>
<dbReference type="CDD" id="cd00397">
    <property type="entry name" value="DNA_BRE_C"/>
    <property type="match status" value="1"/>
</dbReference>
<sequence length="301" mass="33203">MKAAGEKDATALVSLTTAFLTLQGKSGVLTSPRTVEAYELGVRQFAEYTTGQAVNLLRPGRHDAQNYINAMLAGGRQPAGVQLKVAAASALYRALRWAGATDADPFRDAHVPKDPTPGIIKRPPYTEDELADVLEQADIHAKFLLFLTAHAGLRISEALNLKWDDLDETAKRIHVRRGKGRKDRIVAMSTSLARASRHYRGRYAPGGHDHTDGKRTTPPEYVFRYADMRTARYHLGKAFRAAGVEFRGFHPGRKYAGTRLLRQIKDFGRVAAHLGHESVDTTRKGYASLAADDLKDDLAGW</sequence>
<dbReference type="PANTHER" id="PTHR30349:SF81">
    <property type="entry name" value="TYROSINE RECOMBINASE XERC"/>
    <property type="match status" value="1"/>
</dbReference>
<dbReference type="Proteomes" id="UP001595748">
    <property type="component" value="Unassembled WGS sequence"/>
</dbReference>
<dbReference type="InterPro" id="IPR013762">
    <property type="entry name" value="Integrase-like_cat_sf"/>
</dbReference>
<feature type="domain" description="Tyr recombinase" evidence="4">
    <location>
        <begin position="120"/>
        <end position="299"/>
    </location>
</feature>
<evidence type="ECO:0000313" key="6">
    <source>
        <dbReference type="EMBL" id="MFC3861891.1"/>
    </source>
</evidence>
<dbReference type="InterPro" id="IPR002104">
    <property type="entry name" value="Integrase_catalytic"/>
</dbReference>
<dbReference type="PROSITE" id="PS51898">
    <property type="entry name" value="TYR_RECOMBINASE"/>
    <property type="match status" value="1"/>
</dbReference>
<comment type="caution">
    <text evidence="6">The sequence shown here is derived from an EMBL/GenBank/DDBJ whole genome shotgun (WGS) entry which is preliminary data.</text>
</comment>
<evidence type="ECO:0000259" key="5">
    <source>
        <dbReference type="PROSITE" id="PS51900"/>
    </source>
</evidence>
<dbReference type="PROSITE" id="PS51900">
    <property type="entry name" value="CB"/>
    <property type="match status" value="1"/>
</dbReference>
<reference evidence="7" key="1">
    <citation type="journal article" date="2019" name="Int. J. Syst. Evol. Microbiol.">
        <title>The Global Catalogue of Microorganisms (GCM) 10K type strain sequencing project: providing services to taxonomists for standard genome sequencing and annotation.</title>
        <authorList>
            <consortium name="The Broad Institute Genomics Platform"/>
            <consortium name="The Broad Institute Genome Sequencing Center for Infectious Disease"/>
            <person name="Wu L."/>
            <person name="Ma J."/>
        </authorList>
    </citation>
    <scope>NUCLEOTIDE SEQUENCE [LARGE SCALE GENOMIC DNA]</scope>
    <source>
        <strain evidence="7">CCTCC AB 2013263</strain>
    </source>
</reference>
<dbReference type="Gene3D" id="1.10.443.10">
    <property type="entry name" value="Intergrase catalytic core"/>
    <property type="match status" value="1"/>
</dbReference>
<keyword evidence="1 3" id="KW-0238">DNA-binding</keyword>
<evidence type="ECO:0000256" key="2">
    <source>
        <dbReference type="ARBA" id="ARBA00023172"/>
    </source>
</evidence>
<keyword evidence="7" id="KW-1185">Reference proteome</keyword>
<accession>A0ABV8A999</accession>
<evidence type="ECO:0000256" key="1">
    <source>
        <dbReference type="ARBA" id="ARBA00023125"/>
    </source>
</evidence>
<gene>
    <name evidence="6" type="ORF">ACFOPQ_14075</name>
</gene>
<dbReference type="Pfam" id="PF00589">
    <property type="entry name" value="Phage_integrase"/>
    <property type="match status" value="1"/>
</dbReference>
<evidence type="ECO:0000259" key="4">
    <source>
        <dbReference type="PROSITE" id="PS51898"/>
    </source>
</evidence>
<dbReference type="Gene3D" id="1.10.150.130">
    <property type="match status" value="1"/>
</dbReference>
<name>A0ABV8A999_9DEIO</name>
<dbReference type="SUPFAM" id="SSF56349">
    <property type="entry name" value="DNA breaking-rejoining enzymes"/>
    <property type="match status" value="1"/>
</dbReference>
<dbReference type="InterPro" id="IPR011010">
    <property type="entry name" value="DNA_brk_join_enz"/>
</dbReference>
<dbReference type="InterPro" id="IPR044068">
    <property type="entry name" value="CB"/>
</dbReference>
<feature type="domain" description="Core-binding (CB)" evidence="5">
    <location>
        <begin position="10"/>
        <end position="96"/>
    </location>
</feature>
<dbReference type="InterPro" id="IPR050090">
    <property type="entry name" value="Tyrosine_recombinase_XerCD"/>
</dbReference>
<keyword evidence="2" id="KW-0233">DNA recombination</keyword>